<sequence>MKNVLSFVTTEATAQDLDAIVEAIRFRREKLDKVAKYTLKSGQNVKFTARGVQYEGKILSIRVKKATVQCTSPLVANYVVPLNMLQAA</sequence>
<evidence type="ECO:0000313" key="1">
    <source>
        <dbReference type="EMBL" id="CAB5221530.1"/>
    </source>
</evidence>
<reference evidence="1" key="1">
    <citation type="submission" date="2020-05" db="EMBL/GenBank/DDBJ databases">
        <authorList>
            <person name="Chiriac C."/>
            <person name="Salcher M."/>
            <person name="Ghai R."/>
            <person name="Kavagutti S V."/>
        </authorList>
    </citation>
    <scope>NUCLEOTIDE SEQUENCE</scope>
</reference>
<accession>A0A6J7WUU4</accession>
<proteinExistence type="predicted"/>
<gene>
    <name evidence="1" type="ORF">UFOVP247_188</name>
</gene>
<dbReference type="EMBL" id="LR798288">
    <property type="protein sequence ID" value="CAB5221530.1"/>
    <property type="molecule type" value="Genomic_DNA"/>
</dbReference>
<protein>
    <submittedName>
        <fullName evidence="1">Uncharacterized protein</fullName>
    </submittedName>
</protein>
<name>A0A6J7WUU4_9CAUD</name>
<organism evidence="1">
    <name type="scientific">uncultured Caudovirales phage</name>
    <dbReference type="NCBI Taxonomy" id="2100421"/>
    <lineage>
        <taxon>Viruses</taxon>
        <taxon>Duplodnaviria</taxon>
        <taxon>Heunggongvirae</taxon>
        <taxon>Uroviricota</taxon>
        <taxon>Caudoviricetes</taxon>
        <taxon>Peduoviridae</taxon>
        <taxon>Maltschvirus</taxon>
        <taxon>Maltschvirus maltsch</taxon>
    </lineage>
</organism>